<feature type="transmembrane region" description="Helical" evidence="2">
    <location>
        <begin position="12"/>
        <end position="29"/>
    </location>
</feature>
<feature type="domain" description="N-acetyltransferase" evidence="3">
    <location>
        <begin position="159"/>
        <end position="314"/>
    </location>
</feature>
<comment type="caution">
    <text evidence="4">The sequence shown here is derived from an EMBL/GenBank/DDBJ whole genome shotgun (WGS) entry which is preliminary data.</text>
</comment>
<keyword evidence="2" id="KW-0812">Transmembrane</keyword>
<keyword evidence="4" id="KW-0689">Ribosomal protein</keyword>
<dbReference type="PROSITE" id="PS51186">
    <property type="entry name" value="GNAT"/>
    <property type="match status" value="1"/>
</dbReference>
<keyword evidence="5" id="KW-1185">Reference proteome</keyword>
<evidence type="ECO:0000256" key="1">
    <source>
        <dbReference type="SAM" id="MobiDB-lite"/>
    </source>
</evidence>
<dbReference type="SUPFAM" id="SSF55729">
    <property type="entry name" value="Acyl-CoA N-acyltransferases (Nat)"/>
    <property type="match status" value="1"/>
</dbReference>
<proteinExistence type="predicted"/>
<evidence type="ECO:0000313" key="5">
    <source>
        <dbReference type="Proteomes" id="UP000256869"/>
    </source>
</evidence>
<protein>
    <submittedName>
        <fullName evidence="4">Ribosomal protein S18 acetylase RimI-like enzyme</fullName>
    </submittedName>
</protein>
<dbReference type="AlphaFoldDB" id="A0A3D9HZE3"/>
<dbReference type="EMBL" id="QRDY01000021">
    <property type="protein sequence ID" value="RED54853.1"/>
    <property type="molecule type" value="Genomic_DNA"/>
</dbReference>
<name>A0A3D9HZE3_9BACL</name>
<dbReference type="InterPro" id="IPR000182">
    <property type="entry name" value="GNAT_dom"/>
</dbReference>
<evidence type="ECO:0000313" key="4">
    <source>
        <dbReference type="EMBL" id="RED54853.1"/>
    </source>
</evidence>
<dbReference type="RefSeq" id="WP_245987920.1">
    <property type="nucleotide sequence ID" value="NZ_QRDY01000021.1"/>
</dbReference>
<dbReference type="GO" id="GO:0005840">
    <property type="term" value="C:ribosome"/>
    <property type="evidence" value="ECO:0007669"/>
    <property type="project" value="UniProtKB-KW"/>
</dbReference>
<evidence type="ECO:0000259" key="3">
    <source>
        <dbReference type="PROSITE" id="PS51186"/>
    </source>
</evidence>
<organism evidence="4 5">
    <name type="scientific">Cohnella lupini</name>
    <dbReference type="NCBI Taxonomy" id="1294267"/>
    <lineage>
        <taxon>Bacteria</taxon>
        <taxon>Bacillati</taxon>
        <taxon>Bacillota</taxon>
        <taxon>Bacilli</taxon>
        <taxon>Bacillales</taxon>
        <taxon>Paenibacillaceae</taxon>
        <taxon>Cohnella</taxon>
    </lineage>
</organism>
<gene>
    <name evidence="4" type="ORF">DFP95_121110</name>
</gene>
<feature type="transmembrane region" description="Helical" evidence="2">
    <location>
        <begin position="44"/>
        <end position="64"/>
    </location>
</feature>
<dbReference type="Gene3D" id="3.40.630.30">
    <property type="match status" value="1"/>
</dbReference>
<sequence length="315" mass="36116">MLKPTSIRIMNFILYFKIAFFVVGLFAFLNSKDLEPSVEENKNLIIMLSLVSILSMAFMIYLINKRRFLPTIIITFVVFVLSYLANPIQFFLSVILILLVILRPTRNYFRGIGVTREEPAAEVIETEAEATEGQSDEVRKEQVVPQAKTQPKLKKDPEVYIREATPEDSDTIYSLMMIAFEEYRTAIPPSSALEETDESIAQALKEQSEFAAILYEDDTATAMVRFKYDGDAIYFYRLSVVPNRRRRGYAKQLVKWIEKQGITKGMNISRCKVRQSVQNNLVLYQDMGYEIVNQELVVRPAGTVKALTMEKKLGV</sequence>
<dbReference type="GO" id="GO:0016747">
    <property type="term" value="F:acyltransferase activity, transferring groups other than amino-acyl groups"/>
    <property type="evidence" value="ECO:0007669"/>
    <property type="project" value="InterPro"/>
</dbReference>
<feature type="transmembrane region" description="Helical" evidence="2">
    <location>
        <begin position="76"/>
        <end position="102"/>
    </location>
</feature>
<dbReference type="CDD" id="cd04301">
    <property type="entry name" value="NAT_SF"/>
    <property type="match status" value="1"/>
</dbReference>
<keyword evidence="2" id="KW-0472">Membrane</keyword>
<reference evidence="4 5" key="1">
    <citation type="submission" date="2018-07" db="EMBL/GenBank/DDBJ databases">
        <title>Genomic Encyclopedia of Type Strains, Phase III (KMG-III): the genomes of soil and plant-associated and newly described type strains.</title>
        <authorList>
            <person name="Whitman W."/>
        </authorList>
    </citation>
    <scope>NUCLEOTIDE SEQUENCE [LARGE SCALE GENOMIC DNA]</scope>
    <source>
        <strain evidence="4 5">CECT 8236</strain>
    </source>
</reference>
<accession>A0A3D9HZE3</accession>
<keyword evidence="2" id="KW-1133">Transmembrane helix</keyword>
<feature type="region of interest" description="Disordered" evidence="1">
    <location>
        <begin position="127"/>
        <end position="155"/>
    </location>
</feature>
<dbReference type="Pfam" id="PF00583">
    <property type="entry name" value="Acetyltransf_1"/>
    <property type="match status" value="1"/>
</dbReference>
<dbReference type="InterPro" id="IPR016181">
    <property type="entry name" value="Acyl_CoA_acyltransferase"/>
</dbReference>
<dbReference type="Proteomes" id="UP000256869">
    <property type="component" value="Unassembled WGS sequence"/>
</dbReference>
<keyword evidence="4" id="KW-0687">Ribonucleoprotein</keyword>
<evidence type="ECO:0000256" key="2">
    <source>
        <dbReference type="SAM" id="Phobius"/>
    </source>
</evidence>